<feature type="domain" description="Polysaccharide pyruvyl transferase" evidence="1">
    <location>
        <begin position="45"/>
        <end position="188"/>
    </location>
</feature>
<keyword evidence="3" id="KW-1185">Reference proteome</keyword>
<sequence length="253" mass="29076">MRVYWYYSKNFGDALNPYLIEKISGIKPKHCPFIYTTLGVIKNYAAIGSIFSLIGHKTTVWGSGVMSPKAIVRRPQEILAVRGPLSREILLKKGINCPKIYGDPSLLLPKYYDPKSPKEYELGIIPHYMDFNKAKKQIKDNKIIKVINIKTPIEQVIEDIFSCKKTLSSSLHGLIISHAYNIPSIWVEFSNKVIGKGFKFRDYLSSVNLDLYEPIDFRKETPNYDELMKLFENKNFKIDIDLKPLENSCPFTS</sequence>
<dbReference type="OrthoDB" id="9803627at2"/>
<dbReference type="GO" id="GO:0016740">
    <property type="term" value="F:transferase activity"/>
    <property type="evidence" value="ECO:0007669"/>
    <property type="project" value="UniProtKB-KW"/>
</dbReference>
<evidence type="ECO:0000259" key="1">
    <source>
        <dbReference type="Pfam" id="PF04230"/>
    </source>
</evidence>
<dbReference type="RefSeq" id="WP_134358406.1">
    <property type="nucleotide sequence ID" value="NZ_CP038033.1"/>
</dbReference>
<dbReference type="EMBL" id="CP038033">
    <property type="protein sequence ID" value="QBQ55138.1"/>
    <property type="molecule type" value="Genomic_DNA"/>
</dbReference>
<keyword evidence="2" id="KW-0808">Transferase</keyword>
<dbReference type="KEGG" id="nwr:E3U44_11930"/>
<evidence type="ECO:0000313" key="3">
    <source>
        <dbReference type="Proteomes" id="UP000294325"/>
    </source>
</evidence>
<name>A0A4P7BY83_9GAMM</name>
<evidence type="ECO:0000313" key="2">
    <source>
        <dbReference type="EMBL" id="QBQ55138.1"/>
    </source>
</evidence>
<organism evidence="2 3">
    <name type="scientific">Nitrosococcus wardiae</name>
    <dbReference type="NCBI Taxonomy" id="1814290"/>
    <lineage>
        <taxon>Bacteria</taxon>
        <taxon>Pseudomonadati</taxon>
        <taxon>Pseudomonadota</taxon>
        <taxon>Gammaproteobacteria</taxon>
        <taxon>Chromatiales</taxon>
        <taxon>Chromatiaceae</taxon>
        <taxon>Nitrosococcus</taxon>
    </lineage>
</organism>
<dbReference type="Proteomes" id="UP000294325">
    <property type="component" value="Chromosome"/>
</dbReference>
<dbReference type="AlphaFoldDB" id="A0A4P7BY83"/>
<gene>
    <name evidence="2" type="ORF">E3U44_11930</name>
</gene>
<proteinExistence type="predicted"/>
<accession>A0A4P7BY83</accession>
<protein>
    <submittedName>
        <fullName evidence="2">Polysaccharide pyruvyl transferase family protein</fullName>
    </submittedName>
</protein>
<reference evidence="2 3" key="1">
    <citation type="submission" date="2019-03" db="EMBL/GenBank/DDBJ databases">
        <title>The genome sequence of Nitrosococcus wardiae strain D1FHST reveals the archetypal metabolic capacity of ammonia-oxidizing Gammaproteobacteria.</title>
        <authorList>
            <person name="Wang L."/>
            <person name="Lim C.K."/>
            <person name="Hanson T.E."/>
            <person name="Dang H."/>
            <person name="Klotz M.G."/>
        </authorList>
    </citation>
    <scope>NUCLEOTIDE SEQUENCE [LARGE SCALE GENOMIC DNA]</scope>
    <source>
        <strain evidence="2 3">D1FHS</strain>
    </source>
</reference>
<dbReference type="InterPro" id="IPR007345">
    <property type="entry name" value="Polysacch_pyruvyl_Trfase"/>
</dbReference>
<dbReference type="Pfam" id="PF04230">
    <property type="entry name" value="PS_pyruv_trans"/>
    <property type="match status" value="1"/>
</dbReference>